<dbReference type="EMBL" id="AMFJ01036025">
    <property type="protein sequence ID" value="EKD25562.1"/>
    <property type="molecule type" value="Genomic_DNA"/>
</dbReference>
<comment type="caution">
    <text evidence="1">The sequence shown here is derived from an EMBL/GenBank/DDBJ whole genome shotgun (WGS) entry which is preliminary data.</text>
</comment>
<evidence type="ECO:0000313" key="1">
    <source>
        <dbReference type="EMBL" id="EKD25562.1"/>
    </source>
</evidence>
<dbReference type="AlphaFoldDB" id="K1XK80"/>
<organism evidence="1">
    <name type="scientific">uncultured bacterium</name>
    <name type="common">gcode 4</name>
    <dbReference type="NCBI Taxonomy" id="1234023"/>
    <lineage>
        <taxon>Bacteria</taxon>
        <taxon>environmental samples</taxon>
    </lineage>
</organism>
<protein>
    <submittedName>
        <fullName evidence="1">Uncharacterized protein</fullName>
    </submittedName>
</protein>
<name>K1XK80_9BACT</name>
<proteinExistence type="predicted"/>
<sequence>MKSQLYFVTSPLTPLHYVERGTMLPLHEMGRDGVGWGKFVIKKRPGETRL</sequence>
<accession>K1XK80</accession>
<reference evidence="1" key="1">
    <citation type="journal article" date="2012" name="Science">
        <title>Fermentation, hydrogen, and sulfur metabolism in multiple uncultivated bacterial phyla.</title>
        <authorList>
            <person name="Wrighton K.C."/>
            <person name="Thomas B.C."/>
            <person name="Sharon I."/>
            <person name="Miller C.S."/>
            <person name="Castelle C.J."/>
            <person name="VerBerkmoes N.C."/>
            <person name="Wilkins M.J."/>
            <person name="Hettich R.L."/>
            <person name="Lipton M.S."/>
            <person name="Williams K.H."/>
            <person name="Long P.E."/>
            <person name="Banfield J.F."/>
        </authorList>
    </citation>
    <scope>NUCLEOTIDE SEQUENCE [LARGE SCALE GENOMIC DNA]</scope>
</reference>
<gene>
    <name evidence="1" type="ORF">ACD_80C00018G0001</name>
</gene>